<sequence length="122" mass="14027">MNVELIGHTVEAYVGEWSYPKDTVHTVEVVLQHGEYKAVVIYQLRGNCLGWDILRFAVGDLETGEPLNMTYPENKKHIELDGEGYVKCLKLFDSNGDQLEIEHDDDICQCVTSVRIINWEER</sequence>
<dbReference type="Proteomes" id="UP000239833">
    <property type="component" value="Chromosome"/>
</dbReference>
<reference evidence="2" key="1">
    <citation type="submission" date="2017-02" db="EMBL/GenBank/DDBJ databases">
        <title>Delineation of Paenibacillus larvae strains originating from foulbrood outbreaks.</title>
        <authorList>
            <person name="Beims H."/>
            <person name="Bunk B."/>
            <person name="Sproeer C."/>
            <person name="Mohr K.I."/>
            <person name="Pradella S."/>
            <person name="Guenther G."/>
            <person name="Rohde M."/>
            <person name="von der Ohe W."/>
            <person name="Steinert M."/>
        </authorList>
    </citation>
    <scope>NUCLEOTIDE SEQUENCE [LARGE SCALE GENOMIC DNA]</scope>
    <source>
        <strain evidence="2">Eric_III</strain>
    </source>
</reference>
<proteinExistence type="predicted"/>
<accession>A0A2L1UDZ9</accession>
<dbReference type="EMBL" id="CP019655">
    <property type="protein sequence ID" value="AVF26357.1"/>
    <property type="molecule type" value="Genomic_DNA"/>
</dbReference>
<evidence type="ECO:0000313" key="1">
    <source>
        <dbReference type="EMBL" id="AVF26357.1"/>
    </source>
</evidence>
<dbReference type="AlphaFoldDB" id="A0A2L1UDZ9"/>
<dbReference type="GeneID" id="64218909"/>
<name>A0A2L1UDZ9_9BACL</name>
<protein>
    <submittedName>
        <fullName evidence="1">Uncharacterized protein</fullName>
    </submittedName>
</protein>
<organism evidence="1 2">
    <name type="scientific">Paenibacillus larvae subsp. larvae</name>
    <dbReference type="NCBI Taxonomy" id="147375"/>
    <lineage>
        <taxon>Bacteria</taxon>
        <taxon>Bacillati</taxon>
        <taxon>Bacillota</taxon>
        <taxon>Bacilli</taxon>
        <taxon>Bacillales</taxon>
        <taxon>Paenibacillaceae</taxon>
        <taxon>Paenibacillus</taxon>
    </lineage>
</organism>
<dbReference type="RefSeq" id="WP_077995198.1">
    <property type="nucleotide sequence ID" value="NZ_CP019655.1"/>
</dbReference>
<dbReference type="Pfam" id="PF17400">
    <property type="entry name" value="DUF5406"/>
    <property type="match status" value="1"/>
</dbReference>
<gene>
    <name evidence="1" type="ORF">ERICIII_02196</name>
</gene>
<dbReference type="InterPro" id="IPR035387">
    <property type="entry name" value="DUF5406"/>
</dbReference>
<evidence type="ECO:0000313" key="2">
    <source>
        <dbReference type="Proteomes" id="UP000239833"/>
    </source>
</evidence>